<reference evidence="1 2" key="1">
    <citation type="submission" date="2016-04" db="EMBL/GenBank/DDBJ databases">
        <title>A degradative enzymes factory behind the ericoid mycorrhizal symbiosis.</title>
        <authorList>
            <consortium name="DOE Joint Genome Institute"/>
            <person name="Martino E."/>
            <person name="Morin E."/>
            <person name="Grelet G."/>
            <person name="Kuo A."/>
            <person name="Kohler A."/>
            <person name="Daghino S."/>
            <person name="Barry K."/>
            <person name="Choi C."/>
            <person name="Cichocki N."/>
            <person name="Clum A."/>
            <person name="Copeland A."/>
            <person name="Hainaut M."/>
            <person name="Haridas S."/>
            <person name="Labutti K."/>
            <person name="Lindquist E."/>
            <person name="Lipzen A."/>
            <person name="Khouja H.-R."/>
            <person name="Murat C."/>
            <person name="Ohm R."/>
            <person name="Olson A."/>
            <person name="Spatafora J."/>
            <person name="Veneault-Fourrey C."/>
            <person name="Henrissat B."/>
            <person name="Grigoriev I."/>
            <person name="Martin F."/>
            <person name="Perotto S."/>
        </authorList>
    </citation>
    <scope>NUCLEOTIDE SEQUENCE [LARGE SCALE GENOMIC DNA]</scope>
    <source>
        <strain evidence="1 2">F</strain>
    </source>
</reference>
<sequence>MADPLLTTFTAPSGCLNSFHVDYNSPAIILGPPAPSVTSCFPSGWTEASNFYFSPGICPSGYVTACSSTNTFPASFETVVTCCPR</sequence>
<gene>
    <name evidence="1" type="ORF">L207DRAFT_307023</name>
</gene>
<accession>A0A2J6RUK6</accession>
<keyword evidence="2" id="KW-1185">Reference proteome</keyword>
<dbReference type="Proteomes" id="UP000235786">
    <property type="component" value="Unassembled WGS sequence"/>
</dbReference>
<dbReference type="EMBL" id="KZ613943">
    <property type="protein sequence ID" value="PMD42202.1"/>
    <property type="molecule type" value="Genomic_DNA"/>
</dbReference>
<name>A0A2J6RUK6_HYAVF</name>
<protein>
    <submittedName>
        <fullName evidence="1">Uncharacterized protein</fullName>
    </submittedName>
</protein>
<organism evidence="1 2">
    <name type="scientific">Hyaloscypha variabilis (strain UAMH 11265 / GT02V1 / F)</name>
    <name type="common">Meliniomyces variabilis</name>
    <dbReference type="NCBI Taxonomy" id="1149755"/>
    <lineage>
        <taxon>Eukaryota</taxon>
        <taxon>Fungi</taxon>
        <taxon>Dikarya</taxon>
        <taxon>Ascomycota</taxon>
        <taxon>Pezizomycotina</taxon>
        <taxon>Leotiomycetes</taxon>
        <taxon>Helotiales</taxon>
        <taxon>Hyaloscyphaceae</taxon>
        <taxon>Hyaloscypha</taxon>
        <taxon>Hyaloscypha variabilis</taxon>
    </lineage>
</organism>
<proteinExistence type="predicted"/>
<evidence type="ECO:0000313" key="1">
    <source>
        <dbReference type="EMBL" id="PMD42202.1"/>
    </source>
</evidence>
<evidence type="ECO:0000313" key="2">
    <source>
        <dbReference type="Proteomes" id="UP000235786"/>
    </source>
</evidence>
<dbReference type="AlphaFoldDB" id="A0A2J6RUK6"/>
<dbReference type="OrthoDB" id="3563651at2759"/>